<keyword evidence="4" id="KW-1185">Reference proteome</keyword>
<organism evidence="3 4">
    <name type="scientific">Dietzia lutea</name>
    <dbReference type="NCBI Taxonomy" id="546160"/>
    <lineage>
        <taxon>Bacteria</taxon>
        <taxon>Bacillati</taxon>
        <taxon>Actinomycetota</taxon>
        <taxon>Actinomycetes</taxon>
        <taxon>Mycobacteriales</taxon>
        <taxon>Dietziaceae</taxon>
        <taxon>Dietzia</taxon>
    </lineage>
</organism>
<dbReference type="PANTHER" id="PTHR43364:SF4">
    <property type="entry name" value="NAD(P)-LINKED OXIDOREDUCTASE SUPERFAMILY PROTEIN"/>
    <property type="match status" value="1"/>
</dbReference>
<dbReference type="GO" id="GO:0016491">
    <property type="term" value="F:oxidoreductase activity"/>
    <property type="evidence" value="ECO:0007669"/>
    <property type="project" value="UniProtKB-KW"/>
</dbReference>
<dbReference type="InterPro" id="IPR036812">
    <property type="entry name" value="NAD(P)_OxRdtase_dom_sf"/>
</dbReference>
<dbReference type="Gene3D" id="3.20.20.100">
    <property type="entry name" value="NADP-dependent oxidoreductase domain"/>
    <property type="match status" value="1"/>
</dbReference>
<dbReference type="OrthoDB" id="9768793at2"/>
<dbReference type="Pfam" id="PF00248">
    <property type="entry name" value="Aldo_ket_red"/>
    <property type="match status" value="1"/>
</dbReference>
<proteinExistence type="predicted"/>
<evidence type="ECO:0000313" key="4">
    <source>
        <dbReference type="Proteomes" id="UP000244928"/>
    </source>
</evidence>
<evidence type="ECO:0000256" key="1">
    <source>
        <dbReference type="ARBA" id="ARBA00023002"/>
    </source>
</evidence>
<keyword evidence="1" id="KW-0560">Oxidoreductase</keyword>
<dbReference type="InterPro" id="IPR020471">
    <property type="entry name" value="AKR"/>
</dbReference>
<dbReference type="EMBL" id="CP015449">
    <property type="protein sequence ID" value="AWH93061.1"/>
    <property type="molecule type" value="Genomic_DNA"/>
</dbReference>
<evidence type="ECO:0000313" key="3">
    <source>
        <dbReference type="EMBL" id="AWH93061.1"/>
    </source>
</evidence>
<dbReference type="InterPro" id="IPR050523">
    <property type="entry name" value="AKR_Detox_Biosynth"/>
</dbReference>
<feature type="domain" description="NADP-dependent oxidoreductase" evidence="2">
    <location>
        <begin position="16"/>
        <end position="305"/>
    </location>
</feature>
<dbReference type="InterPro" id="IPR023210">
    <property type="entry name" value="NADP_OxRdtase_dom"/>
</dbReference>
<dbReference type="Proteomes" id="UP000244928">
    <property type="component" value="Chromosome"/>
</dbReference>
<name>A0A2S1RA03_9ACTN</name>
<dbReference type="FunFam" id="3.20.20.100:FF:000004">
    <property type="entry name" value="Oxidoreductase, aldo/keto reductase"/>
    <property type="match status" value="1"/>
</dbReference>
<dbReference type="KEGG" id="dlu:A6035_13770"/>
<evidence type="ECO:0000259" key="2">
    <source>
        <dbReference type="Pfam" id="PF00248"/>
    </source>
</evidence>
<dbReference type="GO" id="GO:0005829">
    <property type="term" value="C:cytosol"/>
    <property type="evidence" value="ECO:0007669"/>
    <property type="project" value="UniProtKB-ARBA"/>
</dbReference>
<reference evidence="3 4" key="1">
    <citation type="submission" date="2016-04" db="EMBL/GenBank/DDBJ databases">
        <title>Complete genome sequence of Dietzia lutea YIM 80766T, a strain isolated from desert soil in Egypt.</title>
        <authorList>
            <person name="Zhao J."/>
            <person name="Hu B."/>
            <person name="Geng S."/>
            <person name="Nie Y."/>
            <person name="Tang Y."/>
        </authorList>
    </citation>
    <scope>NUCLEOTIDE SEQUENCE [LARGE SCALE GENOMIC DNA]</scope>
    <source>
        <strain evidence="3 4">YIM 80766</strain>
    </source>
</reference>
<dbReference type="PRINTS" id="PR00069">
    <property type="entry name" value="ALDKETRDTASE"/>
</dbReference>
<accession>A0A2S1RA03</accession>
<gene>
    <name evidence="3" type="ORF">A6035_13770</name>
</gene>
<protein>
    <recommendedName>
        <fullName evidence="2">NADP-dependent oxidoreductase domain-containing protein</fullName>
    </recommendedName>
</protein>
<dbReference type="RefSeq" id="WP_108848344.1">
    <property type="nucleotide sequence ID" value="NZ_CP015449.1"/>
</dbReference>
<dbReference type="AlphaFoldDB" id="A0A2S1RA03"/>
<dbReference type="SUPFAM" id="SSF51430">
    <property type="entry name" value="NAD(P)-linked oxidoreductase"/>
    <property type="match status" value="1"/>
</dbReference>
<dbReference type="PANTHER" id="PTHR43364">
    <property type="entry name" value="NADH-SPECIFIC METHYLGLYOXAL REDUCTASE-RELATED"/>
    <property type="match status" value="1"/>
</dbReference>
<sequence>MEMRLFPATDLEVSVLALGCNNFGPRLDQDGATEVTRAALDSGITHFDTANSYWAGASERLLGRALGSRRDEAVIATKFGMKNAPDGGGTSAQVVRDSCEASLERLGTDRIDLFYVHFPDESTAIEETLRALDELVQQGKVRHVACSNFSSGQVREAIEVATDADLPRFVASQVQWNLLERGVEQEDVPTAQELGLGIVPFFPLASGVLTGKYRADAPPPADSRAANWSYFSDIATPERLARVERLSEVAARYDRSIVDLALGWIASQPAVISVLAGATSVRQVESNVAAASWRLTDEQLSEVDATL</sequence>